<evidence type="ECO:0000313" key="16">
    <source>
        <dbReference type="EMBL" id="CAD9081808.1"/>
    </source>
</evidence>
<keyword evidence="8" id="KW-0256">Endoplasmic reticulum</keyword>
<name>A0A7S1KQ91_9EUKA</name>
<keyword evidence="4" id="KW-0813">Transport</keyword>
<keyword evidence="5" id="KW-0109">Calcium transport</keyword>
<evidence type="ECO:0000256" key="12">
    <source>
        <dbReference type="ARBA" id="ARBA00023136"/>
    </source>
</evidence>
<dbReference type="InterPro" id="IPR009567">
    <property type="entry name" value="SARAF"/>
</dbReference>
<feature type="signal peptide" evidence="15">
    <location>
        <begin position="1"/>
        <end position="26"/>
    </location>
</feature>
<evidence type="ECO:0000256" key="3">
    <source>
        <dbReference type="ARBA" id="ARBA00016584"/>
    </source>
</evidence>
<sequence>MQKSSFLSSTLFLLLVLLLSLGVTITRQDNAKRILESDITDLELSASRRAKCQRACPAPPQIQCNPNFGETCQHGITHAHCVNEGSDSKGHVKWRCAHNAHLKKVALSRVHISCEGWNGPDDDYVLDGSCALEYGLRWVERPSGGGVKAFWPLFVLAVLLSPCLVCLCLLGVCCVACWPKSRRGGYFRSDDVYGGDAGYGAPPPVMSSHR</sequence>
<keyword evidence="6 14" id="KW-0812">Transmembrane</keyword>
<evidence type="ECO:0000256" key="2">
    <source>
        <dbReference type="ARBA" id="ARBA00006833"/>
    </source>
</evidence>
<evidence type="ECO:0000256" key="1">
    <source>
        <dbReference type="ARBA" id="ARBA00004115"/>
    </source>
</evidence>
<evidence type="ECO:0000256" key="15">
    <source>
        <dbReference type="SAM" id="SignalP"/>
    </source>
</evidence>
<gene>
    <name evidence="16" type="ORF">PCOS0759_LOCUS5048</name>
</gene>
<keyword evidence="9" id="KW-0106">Calcium</keyword>
<proteinExistence type="inferred from homology"/>
<evidence type="ECO:0000256" key="4">
    <source>
        <dbReference type="ARBA" id="ARBA00022448"/>
    </source>
</evidence>
<keyword evidence="10 14" id="KW-1133">Transmembrane helix</keyword>
<dbReference type="EMBL" id="HBGD01006069">
    <property type="protein sequence ID" value="CAD9081808.1"/>
    <property type="molecule type" value="Transcribed_RNA"/>
</dbReference>
<dbReference type="GO" id="GO:0006816">
    <property type="term" value="P:calcium ion transport"/>
    <property type="evidence" value="ECO:0007669"/>
    <property type="project" value="UniProtKB-KW"/>
</dbReference>
<evidence type="ECO:0000256" key="5">
    <source>
        <dbReference type="ARBA" id="ARBA00022568"/>
    </source>
</evidence>
<organism evidence="16">
    <name type="scientific">Percolomonas cosmopolitus</name>
    <dbReference type="NCBI Taxonomy" id="63605"/>
    <lineage>
        <taxon>Eukaryota</taxon>
        <taxon>Discoba</taxon>
        <taxon>Heterolobosea</taxon>
        <taxon>Tetramitia</taxon>
        <taxon>Eutetramitia</taxon>
        <taxon>Percolomonadidae</taxon>
        <taxon>Percolomonas</taxon>
    </lineage>
</organism>
<feature type="chain" id="PRO_5031017505" description="Store-operated calcium entry-associated regulatory factor" evidence="15">
    <location>
        <begin position="27"/>
        <end position="210"/>
    </location>
</feature>
<comment type="similarity">
    <text evidence="2">Belongs to the SARAF family.</text>
</comment>
<dbReference type="Pfam" id="PF06682">
    <property type="entry name" value="SARAF"/>
    <property type="match status" value="1"/>
</dbReference>
<evidence type="ECO:0000256" key="8">
    <source>
        <dbReference type="ARBA" id="ARBA00022824"/>
    </source>
</evidence>
<protein>
    <recommendedName>
        <fullName evidence="3">Store-operated calcium entry-associated regulatory factor</fullName>
    </recommendedName>
    <alternativeName>
        <fullName evidence="13">Transmembrane protein 66</fullName>
    </alternativeName>
</protein>
<dbReference type="PANTHER" id="PTHR15929:SF0">
    <property type="entry name" value="STORE-OPERATED CALCIUM ENTRY-ASSOCIATED REGULATORY FACTOR"/>
    <property type="match status" value="1"/>
</dbReference>
<accession>A0A7S1KQ91</accession>
<dbReference type="GO" id="GO:0005789">
    <property type="term" value="C:endoplasmic reticulum membrane"/>
    <property type="evidence" value="ECO:0007669"/>
    <property type="project" value="UniProtKB-SubCell"/>
</dbReference>
<evidence type="ECO:0000256" key="10">
    <source>
        <dbReference type="ARBA" id="ARBA00022989"/>
    </source>
</evidence>
<evidence type="ECO:0000256" key="13">
    <source>
        <dbReference type="ARBA" id="ARBA00031116"/>
    </source>
</evidence>
<dbReference type="GO" id="GO:2001256">
    <property type="term" value="P:regulation of store-operated calcium entry"/>
    <property type="evidence" value="ECO:0007669"/>
    <property type="project" value="InterPro"/>
</dbReference>
<dbReference type="PANTHER" id="PTHR15929">
    <property type="entry name" value="STORE-OPERATED CALCIUM ENTRY-ASSOCIATED REGULATORY FACTOR"/>
    <property type="match status" value="1"/>
</dbReference>
<keyword evidence="7 15" id="KW-0732">Signal</keyword>
<keyword evidence="11" id="KW-0406">Ion transport</keyword>
<evidence type="ECO:0000256" key="9">
    <source>
        <dbReference type="ARBA" id="ARBA00022837"/>
    </source>
</evidence>
<keyword evidence="12 14" id="KW-0472">Membrane</keyword>
<evidence type="ECO:0000256" key="7">
    <source>
        <dbReference type="ARBA" id="ARBA00022729"/>
    </source>
</evidence>
<comment type="subcellular location">
    <subcellularLocation>
        <location evidence="1">Endoplasmic reticulum membrane</location>
        <topology evidence="1">Single-pass type I membrane protein</topology>
    </subcellularLocation>
</comment>
<reference evidence="16" key="1">
    <citation type="submission" date="2021-01" db="EMBL/GenBank/DDBJ databases">
        <authorList>
            <person name="Corre E."/>
            <person name="Pelletier E."/>
            <person name="Niang G."/>
            <person name="Scheremetjew M."/>
            <person name="Finn R."/>
            <person name="Kale V."/>
            <person name="Holt S."/>
            <person name="Cochrane G."/>
            <person name="Meng A."/>
            <person name="Brown T."/>
            <person name="Cohen L."/>
        </authorList>
    </citation>
    <scope>NUCLEOTIDE SEQUENCE</scope>
    <source>
        <strain evidence="16">WS</strain>
    </source>
</reference>
<dbReference type="AlphaFoldDB" id="A0A7S1KQ91"/>
<feature type="transmembrane region" description="Helical" evidence="14">
    <location>
        <begin position="150"/>
        <end position="178"/>
    </location>
</feature>
<evidence type="ECO:0000256" key="11">
    <source>
        <dbReference type="ARBA" id="ARBA00023065"/>
    </source>
</evidence>
<evidence type="ECO:0000256" key="6">
    <source>
        <dbReference type="ARBA" id="ARBA00022692"/>
    </source>
</evidence>
<evidence type="ECO:0000256" key="14">
    <source>
        <dbReference type="SAM" id="Phobius"/>
    </source>
</evidence>